<dbReference type="GO" id="GO:0019808">
    <property type="term" value="F:polyamine binding"/>
    <property type="evidence" value="ECO:0007669"/>
    <property type="project" value="InterPro"/>
</dbReference>
<evidence type="ECO:0000256" key="1">
    <source>
        <dbReference type="ARBA" id="ARBA00004418"/>
    </source>
</evidence>
<dbReference type="SUPFAM" id="SSF53850">
    <property type="entry name" value="Periplasmic binding protein-like II"/>
    <property type="match status" value="1"/>
</dbReference>
<dbReference type="EMBL" id="CAEZSH010000007">
    <property type="protein sequence ID" value="CAB4531860.1"/>
    <property type="molecule type" value="Genomic_DNA"/>
</dbReference>
<evidence type="ECO:0000256" key="2">
    <source>
        <dbReference type="ARBA" id="ARBA00022448"/>
    </source>
</evidence>
<dbReference type="GO" id="GO:0015846">
    <property type="term" value="P:polyamine transport"/>
    <property type="evidence" value="ECO:0007669"/>
    <property type="project" value="InterPro"/>
</dbReference>
<dbReference type="InterPro" id="IPR006059">
    <property type="entry name" value="SBP"/>
</dbReference>
<dbReference type="PRINTS" id="PR00909">
    <property type="entry name" value="SPERMDNBNDNG"/>
</dbReference>
<sequence>MTKPLPQDPMMLELIKQARRHQMTRRAALAGAGATAAAVALAACAPGGSDTELTPATDVSDSEKTLVWHNWSLYMDELETDGAVTYPTLEKFTSETGIAVEYKIEIEDNDTYYGKVKDQLAQGADIGADVACPTEWMAARWVNNGYVQKMDAANIPNKKNIAPAYMGAAFDPERDYTVPYQGILAGITYNKEAFKEATGKDAPASLEDLWDPALKGRVGVLSEMRDTIGLILLANGIDIADANSLTEDAFMNAIDFFAGKVSDGQIARIKGNSYSEDLENGDTIAAIAWSGDTVQLNLSAGREKYGFFIPDSGTTISADLFTVPMGATHKKNVEELVNFYYDPANAAMLAAWVNYVTPVVGAKEEAMKIDPALAENQLIFPSEEFLKNAHGFRSLTGKEELSFTKAFQEVLLGA</sequence>
<accession>A0A6J6AY52</accession>
<dbReference type="Pfam" id="PF13416">
    <property type="entry name" value="SBP_bac_8"/>
    <property type="match status" value="1"/>
</dbReference>
<dbReference type="AlphaFoldDB" id="A0A6J6AY52"/>
<gene>
    <name evidence="5" type="ORF">UFOPK1410_00128</name>
</gene>
<keyword evidence="3" id="KW-0732">Signal</keyword>
<evidence type="ECO:0000313" key="5">
    <source>
        <dbReference type="EMBL" id="CAB4531860.1"/>
    </source>
</evidence>
<name>A0A6J6AY52_9ZZZZ</name>
<dbReference type="PANTHER" id="PTHR30222:SF17">
    <property type="entry name" value="SPERMIDINE_PUTRESCINE-BINDING PERIPLASMIC PROTEIN"/>
    <property type="match status" value="1"/>
</dbReference>
<protein>
    <submittedName>
        <fullName evidence="5">Unannotated protein</fullName>
    </submittedName>
</protein>
<dbReference type="CDD" id="cd13590">
    <property type="entry name" value="PBP2_PotD_PotF_like"/>
    <property type="match status" value="1"/>
</dbReference>
<dbReference type="PANTHER" id="PTHR30222">
    <property type="entry name" value="SPERMIDINE/PUTRESCINE-BINDING PERIPLASMIC PROTEIN"/>
    <property type="match status" value="1"/>
</dbReference>
<dbReference type="PROSITE" id="PS51318">
    <property type="entry name" value="TAT"/>
    <property type="match status" value="1"/>
</dbReference>
<dbReference type="InterPro" id="IPR006311">
    <property type="entry name" value="TAT_signal"/>
</dbReference>
<keyword evidence="4" id="KW-0574">Periplasm</keyword>
<comment type="subcellular location">
    <subcellularLocation>
        <location evidence="1">Periplasm</location>
    </subcellularLocation>
</comment>
<evidence type="ECO:0000256" key="3">
    <source>
        <dbReference type="ARBA" id="ARBA00022729"/>
    </source>
</evidence>
<organism evidence="5">
    <name type="scientific">freshwater metagenome</name>
    <dbReference type="NCBI Taxonomy" id="449393"/>
    <lineage>
        <taxon>unclassified sequences</taxon>
        <taxon>metagenomes</taxon>
        <taxon>ecological metagenomes</taxon>
    </lineage>
</organism>
<dbReference type="Gene3D" id="3.40.190.10">
    <property type="entry name" value="Periplasmic binding protein-like II"/>
    <property type="match status" value="2"/>
</dbReference>
<keyword evidence="2" id="KW-0813">Transport</keyword>
<proteinExistence type="predicted"/>
<dbReference type="InterPro" id="IPR001188">
    <property type="entry name" value="Sperm_putr-bd"/>
</dbReference>
<evidence type="ECO:0000256" key="4">
    <source>
        <dbReference type="ARBA" id="ARBA00022764"/>
    </source>
</evidence>
<dbReference type="GO" id="GO:0042597">
    <property type="term" value="C:periplasmic space"/>
    <property type="evidence" value="ECO:0007669"/>
    <property type="project" value="UniProtKB-SubCell"/>
</dbReference>
<reference evidence="5" key="1">
    <citation type="submission" date="2020-05" db="EMBL/GenBank/DDBJ databases">
        <authorList>
            <person name="Chiriac C."/>
            <person name="Salcher M."/>
            <person name="Ghai R."/>
            <person name="Kavagutti S V."/>
        </authorList>
    </citation>
    <scope>NUCLEOTIDE SEQUENCE</scope>
</reference>